<organism evidence="6 7">
    <name type="scientific">Arctia plantaginis</name>
    <name type="common">Wood tiger moth</name>
    <name type="synonym">Phalaena plantaginis</name>
    <dbReference type="NCBI Taxonomy" id="874455"/>
    <lineage>
        <taxon>Eukaryota</taxon>
        <taxon>Metazoa</taxon>
        <taxon>Ecdysozoa</taxon>
        <taxon>Arthropoda</taxon>
        <taxon>Hexapoda</taxon>
        <taxon>Insecta</taxon>
        <taxon>Pterygota</taxon>
        <taxon>Neoptera</taxon>
        <taxon>Endopterygota</taxon>
        <taxon>Lepidoptera</taxon>
        <taxon>Glossata</taxon>
        <taxon>Ditrysia</taxon>
        <taxon>Noctuoidea</taxon>
        <taxon>Erebidae</taxon>
        <taxon>Arctiinae</taxon>
        <taxon>Arctia</taxon>
    </lineage>
</organism>
<keyword evidence="1" id="KW-0433">Leucine-rich repeat</keyword>
<dbReference type="InterPro" id="IPR001611">
    <property type="entry name" value="Leu-rich_rpt"/>
</dbReference>
<dbReference type="Proteomes" id="UP000494106">
    <property type="component" value="Unassembled WGS sequence"/>
</dbReference>
<dbReference type="Pfam" id="PF13855">
    <property type="entry name" value="LRR_8"/>
    <property type="match status" value="1"/>
</dbReference>
<dbReference type="InterPro" id="IPR003591">
    <property type="entry name" value="Leu-rich_rpt_typical-subtyp"/>
</dbReference>
<evidence type="ECO:0000313" key="6">
    <source>
        <dbReference type="EMBL" id="CAB3254295.1"/>
    </source>
</evidence>
<dbReference type="Pfam" id="PF13306">
    <property type="entry name" value="LRR_5"/>
    <property type="match status" value="1"/>
</dbReference>
<reference evidence="6 7" key="1">
    <citation type="submission" date="2020-04" db="EMBL/GenBank/DDBJ databases">
        <authorList>
            <person name="Wallbank WR R."/>
            <person name="Pardo Diaz C."/>
            <person name="Kozak K."/>
            <person name="Martin S."/>
            <person name="Jiggins C."/>
            <person name="Moest M."/>
            <person name="Warren A I."/>
            <person name="Byers J.R.P. K."/>
            <person name="Montejo-Kovacevich G."/>
            <person name="Yen C E."/>
        </authorList>
    </citation>
    <scope>NUCLEOTIDE SEQUENCE [LARGE SCALE GENOMIC DNA]</scope>
</reference>
<dbReference type="Gene3D" id="3.80.10.10">
    <property type="entry name" value="Ribonuclease Inhibitor"/>
    <property type="match status" value="3"/>
</dbReference>
<dbReference type="SMART" id="SM00082">
    <property type="entry name" value="LRRCT"/>
    <property type="match status" value="1"/>
</dbReference>
<dbReference type="InterPro" id="IPR032675">
    <property type="entry name" value="LRR_dom_sf"/>
</dbReference>
<dbReference type="OrthoDB" id="1687175at2759"/>
<name>A0A8S1B456_ARCPL</name>
<dbReference type="EMBL" id="CADEBC010000562">
    <property type="protein sequence ID" value="CAB3254295.1"/>
    <property type="molecule type" value="Genomic_DNA"/>
</dbReference>
<dbReference type="InterPro" id="IPR000483">
    <property type="entry name" value="Cys-rich_flank_reg_C"/>
</dbReference>
<evidence type="ECO:0000256" key="4">
    <source>
        <dbReference type="SAM" id="Phobius"/>
    </source>
</evidence>
<evidence type="ECO:0000256" key="3">
    <source>
        <dbReference type="ARBA" id="ARBA00022737"/>
    </source>
</evidence>
<gene>
    <name evidence="6" type="ORF">APLA_LOCUS14502</name>
</gene>
<keyword evidence="3" id="KW-0677">Repeat</keyword>
<comment type="caution">
    <text evidence="6">The sequence shown here is derived from an EMBL/GenBank/DDBJ whole genome shotgun (WGS) entry which is preliminary data.</text>
</comment>
<dbReference type="SMART" id="SM00369">
    <property type="entry name" value="LRR_TYP"/>
    <property type="match status" value="6"/>
</dbReference>
<dbReference type="GO" id="GO:0071944">
    <property type="term" value="C:cell periphery"/>
    <property type="evidence" value="ECO:0007669"/>
    <property type="project" value="UniProtKB-ARBA"/>
</dbReference>
<sequence>MAELFLNNNKIANISTTSLMLPNLKKLDLSRNLLTFIDRETFRGIKNLEYLNLADNKFTTFTNLMFHHLSNLNEIILDNNNIGASLQRVNLFDRSGYGLTRKIQSISINRINFGNVPPNFFIDAYDLRKLSITHNKITDVFELPCELQYLDMSDNPLSEIAGEDFVNLPSLRDLKLNNLLISEIPEFAFENLHSLKTLELGRNKNLTQFSSIAFGADVLSDAVDFPLEKLSLKGSRLTKLDAELLEPFGHLTELDLQGNPWHCDCDMKWVKRLQIPEHYTDHLRCGSPPDLFNAKIFDLKSKFFTCDNKKRHIGFAIALFTVCTILAMMAVWIFLCIPSRHCNPATFRDLYGTSAAYSVLPTSPN</sequence>
<dbReference type="PROSITE" id="PS51450">
    <property type="entry name" value="LRR"/>
    <property type="match status" value="3"/>
</dbReference>
<evidence type="ECO:0000256" key="2">
    <source>
        <dbReference type="ARBA" id="ARBA00022729"/>
    </source>
</evidence>
<evidence type="ECO:0000256" key="1">
    <source>
        <dbReference type="ARBA" id="ARBA00022614"/>
    </source>
</evidence>
<keyword evidence="2" id="KW-0732">Signal</keyword>
<dbReference type="AlphaFoldDB" id="A0A8S1B456"/>
<evidence type="ECO:0000313" key="7">
    <source>
        <dbReference type="Proteomes" id="UP000494106"/>
    </source>
</evidence>
<keyword evidence="4" id="KW-0812">Transmembrane</keyword>
<proteinExistence type="predicted"/>
<feature type="transmembrane region" description="Helical" evidence="4">
    <location>
        <begin position="313"/>
        <end position="335"/>
    </location>
</feature>
<keyword evidence="4" id="KW-0472">Membrane</keyword>
<keyword evidence="7" id="KW-1185">Reference proteome</keyword>
<feature type="domain" description="LRRCT" evidence="5">
    <location>
        <begin position="259"/>
        <end position="307"/>
    </location>
</feature>
<accession>A0A8S1B456</accession>
<dbReference type="SUPFAM" id="SSF52058">
    <property type="entry name" value="L domain-like"/>
    <property type="match status" value="1"/>
</dbReference>
<protein>
    <recommendedName>
        <fullName evidence="5">LRRCT domain-containing protein</fullName>
    </recommendedName>
</protein>
<keyword evidence="4" id="KW-1133">Transmembrane helix</keyword>
<evidence type="ECO:0000259" key="5">
    <source>
        <dbReference type="SMART" id="SM00082"/>
    </source>
</evidence>
<dbReference type="PANTHER" id="PTHR24366">
    <property type="entry name" value="IG(IMMUNOGLOBULIN) AND LRR(LEUCINE RICH REPEAT) DOMAINS"/>
    <property type="match status" value="1"/>
</dbReference>
<dbReference type="InterPro" id="IPR026906">
    <property type="entry name" value="LRR_5"/>
</dbReference>
<dbReference type="PANTHER" id="PTHR24366:SF96">
    <property type="entry name" value="LEUCINE RICH REPEAT CONTAINING 53"/>
    <property type="match status" value="1"/>
</dbReference>